<feature type="chain" id="PRO_5038940456" evidence="2">
    <location>
        <begin position="27"/>
        <end position="545"/>
    </location>
</feature>
<comment type="caution">
    <text evidence="3">The sequence shown here is derived from an EMBL/GenBank/DDBJ whole genome shotgun (WGS) entry which is preliminary data.</text>
</comment>
<dbReference type="PANTHER" id="PTHR43649:SF31">
    <property type="entry name" value="SN-GLYCEROL-3-PHOSPHATE-BINDING PERIPLASMIC PROTEIN UGPB"/>
    <property type="match status" value="1"/>
</dbReference>
<dbReference type="EMBL" id="JACCBU010000001">
    <property type="protein sequence ID" value="NYE74471.1"/>
    <property type="molecule type" value="Genomic_DNA"/>
</dbReference>
<dbReference type="PANTHER" id="PTHR43649">
    <property type="entry name" value="ARABINOSE-BINDING PROTEIN-RELATED"/>
    <property type="match status" value="1"/>
</dbReference>
<dbReference type="PROSITE" id="PS51318">
    <property type="entry name" value="TAT"/>
    <property type="match status" value="1"/>
</dbReference>
<reference evidence="3 4" key="1">
    <citation type="submission" date="2020-07" db="EMBL/GenBank/DDBJ databases">
        <title>Sequencing the genomes of 1000 actinobacteria strains.</title>
        <authorList>
            <person name="Klenk H.-P."/>
        </authorList>
    </citation>
    <scope>NUCLEOTIDE SEQUENCE [LARGE SCALE GENOMIC DNA]</scope>
    <source>
        <strain evidence="3 4">DSM 22083</strain>
    </source>
</reference>
<dbReference type="SUPFAM" id="SSF53850">
    <property type="entry name" value="Periplasmic binding protein-like II"/>
    <property type="match status" value="1"/>
</dbReference>
<dbReference type="AlphaFoldDB" id="A0A7Y9ICM6"/>
<evidence type="ECO:0000256" key="1">
    <source>
        <dbReference type="ARBA" id="ARBA00008520"/>
    </source>
</evidence>
<organism evidence="3 4">
    <name type="scientific">Microlunatus parietis</name>
    <dbReference type="NCBI Taxonomy" id="682979"/>
    <lineage>
        <taxon>Bacteria</taxon>
        <taxon>Bacillati</taxon>
        <taxon>Actinomycetota</taxon>
        <taxon>Actinomycetes</taxon>
        <taxon>Propionibacteriales</taxon>
        <taxon>Propionibacteriaceae</taxon>
        <taxon>Microlunatus</taxon>
    </lineage>
</organism>
<dbReference type="RefSeq" id="WP_179756798.1">
    <property type="nucleotide sequence ID" value="NZ_JACCBU010000001.1"/>
</dbReference>
<name>A0A7Y9ICM6_9ACTN</name>
<evidence type="ECO:0000256" key="2">
    <source>
        <dbReference type="SAM" id="SignalP"/>
    </source>
</evidence>
<dbReference type="InterPro" id="IPR006311">
    <property type="entry name" value="TAT_signal"/>
</dbReference>
<accession>A0A7Y9ICM6</accession>
<dbReference type="Gene3D" id="3.40.190.10">
    <property type="entry name" value="Periplasmic binding protein-like II"/>
    <property type="match status" value="1"/>
</dbReference>
<sequence length="545" mass="58917">MIMETFDRRRLLAGAGLAALAAPALAGCADSGPTGSSTGGNNARVPLPTYQKYDGVEPDLPGSAEGVPDGFLTYPRPAPEAVPEKPAAGGAVTAMMSISVQAPTPMANNRWWQGLNERLGCELQVEMTPSADYDARLSTALAGNELPDLVGLRPSYPRLPDVLEARFTDLSDYLSGDAALDYPFLAALPPATWQNTVFKGRIFTIPPQNIVGTPTWITRNEVIKKLGLDPEPKDLAAVEELARGVTDAAANRYAFGNAEHVLHHLGCAMFEAPNNWSEQDGGFRLMHETDEYRAALDWTIKQWQAGVIHPDAFGRINAPQLYQSGNVVLFAWGGVGYSGVLRQNLPGMDMGFLAAPLADGGGVAPKRLGPGISGLCGISKQASEDRVRELLRVLNWLATPFGTAEYLYRQYGEEGTHFGWDEKLGAPIDNQLIAAEQPGGEFAYLSSGPYVLYNPGHIDKTKAMYEVQKKTIPVAYKDPTLGLYSPTNDREGARLLLALNDVRDNVIMGRATMADFDKAVADWRSRGGDKIRGEYEAAHRERAGG</sequence>
<feature type="signal peptide" evidence="2">
    <location>
        <begin position="1"/>
        <end position="26"/>
    </location>
</feature>
<dbReference type="Proteomes" id="UP000569914">
    <property type="component" value="Unassembled WGS sequence"/>
</dbReference>
<protein>
    <submittedName>
        <fullName evidence="3">Putative aldouronate transport system substrate-binding protein</fullName>
    </submittedName>
</protein>
<keyword evidence="2" id="KW-0732">Signal</keyword>
<gene>
    <name evidence="3" type="ORF">BKA15_005800</name>
</gene>
<evidence type="ECO:0000313" key="4">
    <source>
        <dbReference type="Proteomes" id="UP000569914"/>
    </source>
</evidence>
<evidence type="ECO:0000313" key="3">
    <source>
        <dbReference type="EMBL" id="NYE74471.1"/>
    </source>
</evidence>
<comment type="similarity">
    <text evidence="1">Belongs to the bacterial solute-binding protein 1 family.</text>
</comment>
<dbReference type="InterPro" id="IPR050490">
    <property type="entry name" value="Bact_solute-bd_prot1"/>
</dbReference>
<proteinExistence type="inferred from homology"/>
<keyword evidence="4" id="KW-1185">Reference proteome</keyword>